<evidence type="ECO:0000256" key="1">
    <source>
        <dbReference type="SAM" id="MobiDB-lite"/>
    </source>
</evidence>
<evidence type="ECO:0000313" key="3">
    <source>
        <dbReference type="Proteomes" id="UP000295063"/>
    </source>
</evidence>
<comment type="caution">
    <text evidence="2">The sequence shown here is derived from an EMBL/GenBank/DDBJ whole genome shotgun (WGS) entry which is preliminary data.</text>
</comment>
<accession>A0A4R1Q4D7</accession>
<feature type="region of interest" description="Disordered" evidence="1">
    <location>
        <begin position="31"/>
        <end position="58"/>
    </location>
</feature>
<name>A0A4R1Q4D7_9FIRM</name>
<organism evidence="2 3">
    <name type="scientific">Anaerospora hongkongensis</name>
    <dbReference type="NCBI Taxonomy" id="244830"/>
    <lineage>
        <taxon>Bacteria</taxon>
        <taxon>Bacillati</taxon>
        <taxon>Bacillota</taxon>
        <taxon>Negativicutes</taxon>
        <taxon>Selenomonadales</taxon>
        <taxon>Sporomusaceae</taxon>
        <taxon>Anaerospora</taxon>
    </lineage>
</organism>
<protein>
    <submittedName>
        <fullName evidence="2">Uncharacterized protein</fullName>
    </submittedName>
</protein>
<dbReference type="RefSeq" id="WP_132080905.1">
    <property type="nucleotide sequence ID" value="NZ_SLUI01000008.1"/>
</dbReference>
<evidence type="ECO:0000313" key="2">
    <source>
        <dbReference type="EMBL" id="TCL36371.1"/>
    </source>
</evidence>
<keyword evidence="3" id="KW-1185">Reference proteome</keyword>
<reference evidence="2 3" key="1">
    <citation type="submission" date="2019-03" db="EMBL/GenBank/DDBJ databases">
        <title>Genomic Encyclopedia of Type Strains, Phase IV (KMG-IV): sequencing the most valuable type-strain genomes for metagenomic binning, comparative biology and taxonomic classification.</title>
        <authorList>
            <person name="Goeker M."/>
        </authorList>
    </citation>
    <scope>NUCLEOTIDE SEQUENCE [LARGE SCALE GENOMIC DNA]</scope>
    <source>
        <strain evidence="2 3">DSM 15969</strain>
    </source>
</reference>
<proteinExistence type="predicted"/>
<sequence length="120" mass="13649">MELKYLLIIMALLYILPELFRRKPKKYEYPTIPESMPHKPYPDAPKAEPLPIVKPNTVTPKAAMPPEVHIPVVAAEPSPWQGQLTMANIQTGYIFAEILQPPRAYRPIKPSRGLSPRPKE</sequence>
<dbReference type="Proteomes" id="UP000295063">
    <property type="component" value="Unassembled WGS sequence"/>
</dbReference>
<dbReference type="AlphaFoldDB" id="A0A4R1Q4D7"/>
<dbReference type="EMBL" id="SLUI01000008">
    <property type="protein sequence ID" value="TCL36371.1"/>
    <property type="molecule type" value="Genomic_DNA"/>
</dbReference>
<gene>
    <name evidence="2" type="ORF">EV210_1086</name>
</gene>
<dbReference type="OrthoDB" id="1685222at2"/>